<proteinExistence type="predicted"/>
<sequence length="199" mass="22771">MNCSFLYRKRVNRYLTTALSVAFALSYWVLFAYANNMVFVYRNSIYPLLQQTGTPNPFFFFHDNNFVSVYDSGMEWFPTGHIILMLLIGDTFFSVVLTVLVTENTALMVRSYRVGLLGTGKLAENPAFWLSVLTALFALSPLDTLGVILIRHYYSSEILEILVTDYTYITNTFNAIVLLLTLISWRRLIEGGRANHAME</sequence>
<feature type="transmembrane region" description="Helical" evidence="1">
    <location>
        <begin position="166"/>
        <end position="185"/>
    </location>
</feature>
<gene>
    <name evidence="2" type="ORF">J9259_07670</name>
</gene>
<dbReference type="AlphaFoldDB" id="A0A8J7YLJ6"/>
<dbReference type="Proteomes" id="UP000716004">
    <property type="component" value="Unassembled WGS sequence"/>
</dbReference>
<organism evidence="2 3">
    <name type="scientific">Candidatus Sysuiplasma superficiale</name>
    <dbReference type="NCBI Taxonomy" id="2823368"/>
    <lineage>
        <taxon>Archaea</taxon>
        <taxon>Methanobacteriati</taxon>
        <taxon>Thermoplasmatota</taxon>
        <taxon>Thermoplasmata</taxon>
        <taxon>Candidatus Sysuiplasmatales</taxon>
        <taxon>Candidatus Sysuiplasmataceae</taxon>
        <taxon>Candidatus Sysuiplasma</taxon>
    </lineage>
</organism>
<name>A0A8J7YLJ6_9ARCH</name>
<evidence type="ECO:0000313" key="2">
    <source>
        <dbReference type="EMBL" id="MBX8632374.1"/>
    </source>
</evidence>
<accession>A0A8J7YLJ6</accession>
<evidence type="ECO:0000256" key="1">
    <source>
        <dbReference type="SAM" id="Phobius"/>
    </source>
</evidence>
<evidence type="ECO:0000313" key="3">
    <source>
        <dbReference type="Proteomes" id="UP000716004"/>
    </source>
</evidence>
<protein>
    <submittedName>
        <fullName evidence="2">Uncharacterized protein</fullName>
    </submittedName>
</protein>
<feature type="transmembrane region" description="Helical" evidence="1">
    <location>
        <begin position="128"/>
        <end position="154"/>
    </location>
</feature>
<feature type="transmembrane region" description="Helical" evidence="1">
    <location>
        <begin position="82"/>
        <end position="107"/>
    </location>
</feature>
<dbReference type="EMBL" id="JAGVSJ010000023">
    <property type="protein sequence ID" value="MBX8632374.1"/>
    <property type="molecule type" value="Genomic_DNA"/>
</dbReference>
<keyword evidence="1" id="KW-0472">Membrane</keyword>
<keyword evidence="1" id="KW-0812">Transmembrane</keyword>
<keyword evidence="1" id="KW-1133">Transmembrane helix</keyword>
<feature type="transmembrane region" description="Helical" evidence="1">
    <location>
        <begin position="12"/>
        <end position="34"/>
    </location>
</feature>
<reference evidence="2" key="1">
    <citation type="submission" date="2021-04" db="EMBL/GenBank/DDBJ databases">
        <title>Genomic insights into ecological role and evolution of a novel Thermoplasmata order Candidatus Sysuiplasmatales.</title>
        <authorList>
            <person name="Yuan Y."/>
        </authorList>
    </citation>
    <scope>NUCLEOTIDE SEQUENCE</scope>
    <source>
        <strain evidence="2">YP2-bin.285</strain>
    </source>
</reference>
<comment type="caution">
    <text evidence="2">The sequence shown here is derived from an EMBL/GenBank/DDBJ whole genome shotgun (WGS) entry which is preliminary data.</text>
</comment>